<evidence type="ECO:0000256" key="1">
    <source>
        <dbReference type="SAM" id="SignalP"/>
    </source>
</evidence>
<proteinExistence type="predicted"/>
<name>E6VJ08_RHOPX</name>
<organism evidence="2 3">
    <name type="scientific">Rhodopseudomonas palustris (strain DX-1)</name>
    <dbReference type="NCBI Taxonomy" id="652103"/>
    <lineage>
        <taxon>Bacteria</taxon>
        <taxon>Pseudomonadati</taxon>
        <taxon>Pseudomonadota</taxon>
        <taxon>Alphaproteobacteria</taxon>
        <taxon>Hyphomicrobiales</taxon>
        <taxon>Nitrobacteraceae</taxon>
        <taxon>Rhodopseudomonas</taxon>
    </lineage>
</organism>
<dbReference type="OrthoDB" id="9996791at2"/>
<evidence type="ECO:0000313" key="3">
    <source>
        <dbReference type="Proteomes" id="UP000001402"/>
    </source>
</evidence>
<dbReference type="BioCyc" id="RPAL652103:RPDX1_RS01990-MONOMER"/>
<dbReference type="Proteomes" id="UP000001402">
    <property type="component" value="Chromosome"/>
</dbReference>
<gene>
    <name evidence="2" type="ordered locus">Rpdx1_0397</name>
</gene>
<dbReference type="EMBL" id="CP002418">
    <property type="protein sequence ID" value="ADU42038.1"/>
    <property type="molecule type" value="Genomic_DNA"/>
</dbReference>
<protein>
    <submittedName>
        <fullName evidence="2">Uncharacterized protein</fullName>
    </submittedName>
</protein>
<accession>E6VJ08</accession>
<feature type="chain" id="PRO_5003211041" evidence="1">
    <location>
        <begin position="28"/>
        <end position="95"/>
    </location>
</feature>
<keyword evidence="1" id="KW-0732">Signal</keyword>
<sequence length="95" mass="11399" precursor="true">MKIWKFAGLAAIAGLLLIAAPGDRAQAAPLATPGIATAVQRGAMPEVTEVQYRRHRHYHRHHPRAYRHHHVRRYYAPPRHYRHHRHHYRHHRHWR</sequence>
<dbReference type="HOGENOM" id="CLU_183059_0_0_5"/>
<feature type="signal peptide" evidence="1">
    <location>
        <begin position="1"/>
        <end position="27"/>
    </location>
</feature>
<reference evidence="2" key="1">
    <citation type="submission" date="2010-12" db="EMBL/GenBank/DDBJ databases">
        <title>Complete sequence of Rhodopseudomonas palustris DX-1.</title>
        <authorList>
            <consortium name="US DOE Joint Genome Institute"/>
            <person name="Lucas S."/>
            <person name="Copeland A."/>
            <person name="Lapidus A."/>
            <person name="Cheng J.-F."/>
            <person name="Goodwin L."/>
            <person name="Pitluck S."/>
            <person name="Misra M."/>
            <person name="Chertkov O."/>
            <person name="Detter J.C."/>
            <person name="Han C."/>
            <person name="Tapia R."/>
            <person name="Land M."/>
            <person name="Hauser L."/>
            <person name="Kyrpides N."/>
            <person name="Ivanova N."/>
            <person name="Ovchinnikova G."/>
            <person name="Logan B."/>
            <person name="Oda Y."/>
            <person name="Harwood C."/>
            <person name="Woyke T."/>
        </authorList>
    </citation>
    <scope>NUCLEOTIDE SEQUENCE [LARGE SCALE GENOMIC DNA]</scope>
    <source>
        <strain evidence="2">DX-1</strain>
    </source>
</reference>
<evidence type="ECO:0000313" key="2">
    <source>
        <dbReference type="EMBL" id="ADU42038.1"/>
    </source>
</evidence>
<dbReference type="AlphaFoldDB" id="E6VJ08"/>
<dbReference type="KEGG" id="rpx:Rpdx1_0397"/>
<dbReference type="STRING" id="652103.Rpdx1_0397"/>
<dbReference type="eggNOG" id="ENOG5032K0R">
    <property type="taxonomic scope" value="Bacteria"/>
</dbReference>